<evidence type="ECO:0000256" key="2">
    <source>
        <dbReference type="ARBA" id="ARBA00005513"/>
    </source>
</evidence>
<evidence type="ECO:0000256" key="15">
    <source>
        <dbReference type="HAMAP-Rule" id="MF_01398"/>
    </source>
</evidence>
<dbReference type="HAMAP" id="MF_01398">
    <property type="entry name" value="ATP_synth_b_bprime"/>
    <property type="match status" value="1"/>
</dbReference>
<dbReference type="GO" id="GO:0045259">
    <property type="term" value="C:proton-transporting ATP synthase complex"/>
    <property type="evidence" value="ECO:0007669"/>
    <property type="project" value="UniProtKB-KW"/>
</dbReference>
<dbReference type="GO" id="GO:0046933">
    <property type="term" value="F:proton-transporting ATP synthase activity, rotational mechanism"/>
    <property type="evidence" value="ECO:0007669"/>
    <property type="project" value="UniProtKB-UniRule"/>
</dbReference>
<keyword evidence="4 15" id="KW-1003">Cell membrane</keyword>
<dbReference type="AlphaFoldDB" id="A0A1R0F8J8"/>
<dbReference type="InterPro" id="IPR002146">
    <property type="entry name" value="ATP_synth_b/b'su_bac/chlpt"/>
</dbReference>
<evidence type="ECO:0000256" key="5">
    <source>
        <dbReference type="ARBA" id="ARBA00022547"/>
    </source>
</evidence>
<accession>A0A1R0F8J8</accession>
<dbReference type="EMBL" id="LXYT01000002">
    <property type="protein sequence ID" value="OLY43303.1"/>
    <property type="molecule type" value="Genomic_DNA"/>
</dbReference>
<evidence type="ECO:0000256" key="13">
    <source>
        <dbReference type="ARBA" id="ARBA00025614"/>
    </source>
</evidence>
<evidence type="ECO:0000256" key="8">
    <source>
        <dbReference type="ARBA" id="ARBA00022989"/>
    </source>
</evidence>
<dbReference type="CDD" id="cd06503">
    <property type="entry name" value="ATP-synt_Fo_b"/>
    <property type="match status" value="1"/>
</dbReference>
<evidence type="ECO:0000256" key="12">
    <source>
        <dbReference type="ARBA" id="ARBA00025198"/>
    </source>
</evidence>
<name>A0A1R0F8J8_9HYPH</name>
<comment type="subcellular location">
    <subcellularLocation>
        <location evidence="1">Cell inner membrane</location>
        <topology evidence="1">Single-pass membrane protein</topology>
    </subcellularLocation>
    <subcellularLocation>
        <location evidence="15">Cell membrane</location>
        <topology evidence="15">Single-pass membrane protein</topology>
    </subcellularLocation>
</comment>
<keyword evidence="6 15" id="KW-0812">Transmembrane</keyword>
<gene>
    <name evidence="15" type="primary">atpF</name>
    <name evidence="18" type="ORF">PEB0149_007280</name>
</gene>
<evidence type="ECO:0000256" key="10">
    <source>
        <dbReference type="ARBA" id="ARBA00023136"/>
    </source>
</evidence>
<keyword evidence="3 15" id="KW-0813">Transport</keyword>
<dbReference type="PANTHER" id="PTHR33445:SF1">
    <property type="entry name" value="ATP SYNTHASE SUBUNIT B"/>
    <property type="match status" value="1"/>
</dbReference>
<comment type="function">
    <text evidence="12 15">F(1)F(0) ATP synthase produces ATP from ADP in the presence of a proton or sodium gradient. F-type ATPases consist of two structural domains, F(1) containing the extramembraneous catalytic core and F(0) containing the membrane proton channel, linked together by a central stalk and a peripheral stalk. During catalysis, ATP synthesis in the catalytic domain of F(1) is coupled via a rotary mechanism of the central stalk subunits to proton translocation.</text>
</comment>
<keyword evidence="7 15" id="KW-0375">Hydrogen ion transport</keyword>
<comment type="function">
    <text evidence="13">Component of the F(0) channel, it forms part of the peripheral stalk, linking F(1) to F(0). The b'-subunit is a diverged and duplicated form of b found in plants and photosynthetic bacteria.</text>
</comment>
<keyword evidence="8 15" id="KW-1133">Transmembrane helix</keyword>
<sequence>MMTDTFWALIGLLLFIAVLVYYKVPALLNRFLDKRAELIRSELDEARRTREEAQELLAVYQAKREQAEKEAKEIIAAAKREAELLAKDAHQKMADYVARRNKMAEQKIAQAEAEAVGAVKSMVVDIAVAAAKEILVKEIDSKKSSSLIDKSLEDVKAHLN</sequence>
<evidence type="ECO:0000256" key="1">
    <source>
        <dbReference type="ARBA" id="ARBA00004377"/>
    </source>
</evidence>
<keyword evidence="10 15" id="KW-0472">Membrane</keyword>
<dbReference type="NCBIfam" id="NF006611">
    <property type="entry name" value="PRK09173.1"/>
    <property type="match status" value="1"/>
</dbReference>
<feature type="coiled-coil region" evidence="17">
    <location>
        <begin position="29"/>
        <end position="121"/>
    </location>
</feature>
<evidence type="ECO:0000256" key="16">
    <source>
        <dbReference type="RuleBase" id="RU003848"/>
    </source>
</evidence>
<dbReference type="GO" id="GO:0005886">
    <property type="term" value="C:plasma membrane"/>
    <property type="evidence" value="ECO:0007669"/>
    <property type="project" value="UniProtKB-SubCell"/>
</dbReference>
<feature type="transmembrane region" description="Helical" evidence="15">
    <location>
        <begin position="6"/>
        <end position="24"/>
    </location>
</feature>
<dbReference type="GO" id="GO:0046961">
    <property type="term" value="F:proton-transporting ATPase activity, rotational mechanism"/>
    <property type="evidence" value="ECO:0007669"/>
    <property type="project" value="TreeGrafter"/>
</dbReference>
<evidence type="ECO:0000256" key="3">
    <source>
        <dbReference type="ARBA" id="ARBA00022448"/>
    </source>
</evidence>
<proteinExistence type="inferred from homology"/>
<dbReference type="Proteomes" id="UP000187344">
    <property type="component" value="Unassembled WGS sequence"/>
</dbReference>
<keyword evidence="9 15" id="KW-0406">Ion transport</keyword>
<protein>
    <recommendedName>
        <fullName evidence="15">ATP synthase subunit b</fullName>
    </recommendedName>
    <alternativeName>
        <fullName evidence="15">ATP synthase F(0) sector subunit b</fullName>
    </alternativeName>
    <alternativeName>
        <fullName evidence="15">ATPase subunit I</fullName>
    </alternativeName>
    <alternativeName>
        <fullName evidence="15">F-type ATPase subunit b</fullName>
        <shortName evidence="15">F-ATPase subunit b</shortName>
    </alternativeName>
</protein>
<keyword evidence="19" id="KW-1185">Reference proteome</keyword>
<keyword evidence="11 15" id="KW-0066">ATP synthesis</keyword>
<dbReference type="Pfam" id="PF00430">
    <property type="entry name" value="ATP-synt_B"/>
    <property type="match status" value="1"/>
</dbReference>
<evidence type="ECO:0000256" key="14">
    <source>
        <dbReference type="ARBA" id="ARBA00025830"/>
    </source>
</evidence>
<comment type="similarity">
    <text evidence="2 15 16">Belongs to the ATPase B chain family.</text>
</comment>
<keyword evidence="5 15" id="KW-0138">CF(0)</keyword>
<evidence type="ECO:0000256" key="6">
    <source>
        <dbReference type="ARBA" id="ARBA00022692"/>
    </source>
</evidence>
<evidence type="ECO:0000313" key="19">
    <source>
        <dbReference type="Proteomes" id="UP000187344"/>
    </source>
</evidence>
<evidence type="ECO:0000256" key="17">
    <source>
        <dbReference type="SAM" id="Coils"/>
    </source>
</evidence>
<evidence type="ECO:0000256" key="11">
    <source>
        <dbReference type="ARBA" id="ARBA00023310"/>
    </source>
</evidence>
<organism evidence="18 19">
    <name type="scientific">Bartonella apis</name>
    <dbReference type="NCBI Taxonomy" id="1686310"/>
    <lineage>
        <taxon>Bacteria</taxon>
        <taxon>Pseudomonadati</taxon>
        <taxon>Pseudomonadota</taxon>
        <taxon>Alphaproteobacteria</taxon>
        <taxon>Hyphomicrobiales</taxon>
        <taxon>Bartonellaceae</taxon>
        <taxon>Bartonella</taxon>
    </lineage>
</organism>
<dbReference type="PANTHER" id="PTHR33445">
    <property type="entry name" value="ATP SYNTHASE SUBUNIT B', CHLOROPLASTIC"/>
    <property type="match status" value="1"/>
</dbReference>
<evidence type="ECO:0000256" key="4">
    <source>
        <dbReference type="ARBA" id="ARBA00022475"/>
    </source>
</evidence>
<evidence type="ECO:0000256" key="9">
    <source>
        <dbReference type="ARBA" id="ARBA00023065"/>
    </source>
</evidence>
<comment type="caution">
    <text evidence="18">The sequence shown here is derived from an EMBL/GenBank/DDBJ whole genome shotgun (WGS) entry which is preliminary data.</text>
</comment>
<comment type="subunit">
    <text evidence="14 15">F-type ATPases have 2 components, F(1) - the catalytic core - and F(0) - the membrane proton channel. F(1) has five subunits: alpha(3), beta(3), gamma(1), delta(1), epsilon(1). F(0) has three main subunits: a(1), b(2) and c(10-14). The alpha and beta chains form an alternating ring which encloses part of the gamma chain. F(1) is attached to F(0) by a central stalk formed by the gamma and epsilon chains, while a peripheral stalk is formed by the delta and b chains.</text>
</comment>
<evidence type="ECO:0000256" key="7">
    <source>
        <dbReference type="ARBA" id="ARBA00022781"/>
    </source>
</evidence>
<dbReference type="InterPro" id="IPR050059">
    <property type="entry name" value="ATP_synthase_B_chain"/>
</dbReference>
<keyword evidence="17" id="KW-0175">Coiled coil</keyword>
<reference evidence="18 19" key="1">
    <citation type="submission" date="2016-12" db="EMBL/GenBank/DDBJ databases">
        <title>Comparative genomics of Bartonella apis.</title>
        <authorList>
            <person name="Engel P."/>
        </authorList>
    </citation>
    <scope>NUCLEOTIDE SEQUENCE [LARGE SCALE GENOMIC DNA]</scope>
    <source>
        <strain evidence="18 19">PEB0149</strain>
    </source>
</reference>
<evidence type="ECO:0000313" key="18">
    <source>
        <dbReference type="EMBL" id="OLY43303.1"/>
    </source>
</evidence>